<dbReference type="Gene3D" id="3.10.580.10">
    <property type="entry name" value="CBS-domain"/>
    <property type="match status" value="1"/>
</dbReference>
<dbReference type="NCBIfam" id="TIGR00254">
    <property type="entry name" value="GGDEF"/>
    <property type="match status" value="1"/>
</dbReference>
<evidence type="ECO:0000313" key="3">
    <source>
        <dbReference type="Proteomes" id="UP000295504"/>
    </source>
</evidence>
<dbReference type="InterPro" id="IPR046342">
    <property type="entry name" value="CBS_dom_sf"/>
</dbReference>
<gene>
    <name evidence="2" type="ORF">EDD79_100640</name>
</gene>
<dbReference type="GO" id="GO:0043709">
    <property type="term" value="P:cell adhesion involved in single-species biofilm formation"/>
    <property type="evidence" value="ECO:0007669"/>
    <property type="project" value="TreeGrafter"/>
</dbReference>
<dbReference type="InterPro" id="IPR000644">
    <property type="entry name" value="CBS_dom"/>
</dbReference>
<dbReference type="GO" id="GO:0052621">
    <property type="term" value="F:diguanylate cyclase activity"/>
    <property type="evidence" value="ECO:0007669"/>
    <property type="project" value="TreeGrafter"/>
</dbReference>
<protein>
    <submittedName>
        <fullName evidence="2">Diguanylate cyclase (GGDEF)-like protein</fullName>
    </submittedName>
</protein>
<dbReference type="PROSITE" id="PS50887">
    <property type="entry name" value="GGDEF"/>
    <property type="match status" value="1"/>
</dbReference>
<dbReference type="InterPro" id="IPR050469">
    <property type="entry name" value="Diguanylate_Cyclase"/>
</dbReference>
<organism evidence="2 3">
    <name type="scientific">Serpentinicella alkaliphila</name>
    <dbReference type="NCBI Taxonomy" id="1734049"/>
    <lineage>
        <taxon>Bacteria</taxon>
        <taxon>Bacillati</taxon>
        <taxon>Bacillota</taxon>
        <taxon>Clostridia</taxon>
        <taxon>Peptostreptococcales</taxon>
        <taxon>Natronincolaceae</taxon>
        <taxon>Serpentinicella</taxon>
    </lineage>
</organism>
<comment type="caution">
    <text evidence="2">The sequence shown here is derived from an EMBL/GenBank/DDBJ whole genome shotgun (WGS) entry which is preliminary data.</text>
</comment>
<proteinExistence type="predicted"/>
<dbReference type="InterPro" id="IPR029787">
    <property type="entry name" value="Nucleotide_cyclase"/>
</dbReference>
<dbReference type="OrthoDB" id="9813903at2"/>
<reference evidence="2 3" key="1">
    <citation type="submission" date="2019-03" db="EMBL/GenBank/DDBJ databases">
        <title>Genomic Encyclopedia of Type Strains, Phase IV (KMG-IV): sequencing the most valuable type-strain genomes for metagenomic binning, comparative biology and taxonomic classification.</title>
        <authorList>
            <person name="Goeker M."/>
        </authorList>
    </citation>
    <scope>NUCLEOTIDE SEQUENCE [LARGE SCALE GENOMIC DNA]</scope>
    <source>
        <strain evidence="2 3">DSM 100013</strain>
    </source>
</reference>
<dbReference type="InterPro" id="IPR000160">
    <property type="entry name" value="GGDEF_dom"/>
</dbReference>
<sequence>MEIFIGDISKPIRTLFISSIGKDANELFEMNKNLEGIVTIDKDFKPQGLITRTQFYQKLGTRYGYDLYMQRPINLLMDEQPLIVDNFKSILEVSNLAMSRKQEKLYDYIIVTRDDIYSGVVSIKDLLLKITEIQVSIARFENPLTGLPGNIVIKEKLTEILKSEEFSVLYFDLDNFKAFNDVYGFKDGDEVIRNTAHLITSAIQKIGNGNAFAGHIGGDDFISILKCHEVDSICMDIIEQFHAIINIFYKEEHLKSGYIISKNRKGTKQKFPLLSLSIAVVTNKSKEFYSVDEIIKEAVTTKEKCKSIIGSCYCIDGIF</sequence>
<dbReference type="InterPro" id="IPR043128">
    <property type="entry name" value="Rev_trsase/Diguanyl_cyclase"/>
</dbReference>
<dbReference type="GO" id="GO:1902201">
    <property type="term" value="P:negative regulation of bacterial-type flagellum-dependent cell motility"/>
    <property type="evidence" value="ECO:0007669"/>
    <property type="project" value="TreeGrafter"/>
</dbReference>
<dbReference type="RefSeq" id="WP_132847772.1">
    <property type="nucleotide sequence ID" value="NZ_CP058648.1"/>
</dbReference>
<feature type="domain" description="GGDEF" evidence="1">
    <location>
        <begin position="164"/>
        <end position="319"/>
    </location>
</feature>
<dbReference type="Proteomes" id="UP000295504">
    <property type="component" value="Unassembled WGS sequence"/>
</dbReference>
<dbReference type="PANTHER" id="PTHR45138:SF6">
    <property type="entry name" value="DIGUANYLATE CYCLASE DGCN"/>
    <property type="match status" value="1"/>
</dbReference>
<dbReference type="AlphaFoldDB" id="A0A4R2TPJ4"/>
<dbReference type="Gene3D" id="3.30.70.270">
    <property type="match status" value="1"/>
</dbReference>
<name>A0A4R2TPJ4_9FIRM</name>
<dbReference type="Pfam" id="PF00990">
    <property type="entry name" value="GGDEF"/>
    <property type="match status" value="1"/>
</dbReference>
<dbReference type="PANTHER" id="PTHR45138">
    <property type="entry name" value="REGULATORY COMPONENTS OF SENSORY TRANSDUCTION SYSTEM"/>
    <property type="match status" value="1"/>
</dbReference>
<dbReference type="CDD" id="cd01949">
    <property type="entry name" value="GGDEF"/>
    <property type="match status" value="1"/>
</dbReference>
<dbReference type="SMART" id="SM00267">
    <property type="entry name" value="GGDEF"/>
    <property type="match status" value="1"/>
</dbReference>
<dbReference type="SUPFAM" id="SSF55073">
    <property type="entry name" value="Nucleotide cyclase"/>
    <property type="match status" value="1"/>
</dbReference>
<dbReference type="Pfam" id="PF00571">
    <property type="entry name" value="CBS"/>
    <property type="match status" value="1"/>
</dbReference>
<accession>A0A4R2TPJ4</accession>
<dbReference type="GO" id="GO:0005886">
    <property type="term" value="C:plasma membrane"/>
    <property type="evidence" value="ECO:0007669"/>
    <property type="project" value="TreeGrafter"/>
</dbReference>
<keyword evidence="3" id="KW-1185">Reference proteome</keyword>
<evidence type="ECO:0000259" key="1">
    <source>
        <dbReference type="PROSITE" id="PS50887"/>
    </source>
</evidence>
<dbReference type="SUPFAM" id="SSF54631">
    <property type="entry name" value="CBS-domain pair"/>
    <property type="match status" value="1"/>
</dbReference>
<evidence type="ECO:0000313" key="2">
    <source>
        <dbReference type="EMBL" id="TCQ04637.1"/>
    </source>
</evidence>
<dbReference type="EMBL" id="SLYC01000006">
    <property type="protein sequence ID" value="TCQ04637.1"/>
    <property type="molecule type" value="Genomic_DNA"/>
</dbReference>